<reference evidence="1 2" key="1">
    <citation type="submission" date="2016-08" db="EMBL/GenBank/DDBJ databases">
        <title>Novel Firmicute Genomes.</title>
        <authorList>
            <person name="Poppleton D.I."/>
            <person name="Gribaldo S."/>
        </authorList>
    </citation>
    <scope>NUCLEOTIDE SEQUENCE [LARGE SCALE GENOMIC DNA]</scope>
    <source>
        <strain evidence="1 2">RAOx-1</strain>
    </source>
</reference>
<accession>A0A419SMY5</accession>
<gene>
    <name evidence="1" type="ORF">BEP19_01635</name>
</gene>
<protein>
    <submittedName>
        <fullName evidence="1">Uncharacterized protein</fullName>
    </submittedName>
</protein>
<comment type="caution">
    <text evidence="1">The sequence shown here is derived from an EMBL/GenBank/DDBJ whole genome shotgun (WGS) entry which is preliminary data.</text>
</comment>
<proteinExistence type="predicted"/>
<organism evidence="1 2">
    <name type="scientific">Ammoniphilus oxalaticus</name>
    <dbReference type="NCBI Taxonomy" id="66863"/>
    <lineage>
        <taxon>Bacteria</taxon>
        <taxon>Bacillati</taxon>
        <taxon>Bacillota</taxon>
        <taxon>Bacilli</taxon>
        <taxon>Bacillales</taxon>
        <taxon>Paenibacillaceae</taxon>
        <taxon>Aneurinibacillus group</taxon>
        <taxon>Ammoniphilus</taxon>
    </lineage>
</organism>
<dbReference type="RefSeq" id="WP_120188341.1">
    <property type="nucleotide sequence ID" value="NZ_MCHY01000006.1"/>
</dbReference>
<evidence type="ECO:0000313" key="1">
    <source>
        <dbReference type="EMBL" id="RKD25670.1"/>
    </source>
</evidence>
<dbReference type="OrthoDB" id="2679328at2"/>
<evidence type="ECO:0000313" key="2">
    <source>
        <dbReference type="Proteomes" id="UP000284219"/>
    </source>
</evidence>
<dbReference type="Proteomes" id="UP000284219">
    <property type="component" value="Unassembled WGS sequence"/>
</dbReference>
<dbReference type="AlphaFoldDB" id="A0A419SMY5"/>
<keyword evidence="2" id="KW-1185">Reference proteome</keyword>
<sequence>MKKLSLHIIRPVRNPFYQVTWEMRDEKFIDEKFIKDEYRIVWEEAEAFGMSFTVEERVDILKSMKCVACMLWGGIYYFYCRDAGVYWEELANILDRKQKEEDE</sequence>
<dbReference type="EMBL" id="MCHY01000006">
    <property type="protein sequence ID" value="RKD25670.1"/>
    <property type="molecule type" value="Genomic_DNA"/>
</dbReference>
<name>A0A419SMY5_9BACL</name>